<dbReference type="RefSeq" id="WP_048204957.1">
    <property type="nucleotide sequence ID" value="NZ_CP009518.1"/>
</dbReference>
<dbReference type="SUPFAM" id="SSF103473">
    <property type="entry name" value="MFS general substrate transporter"/>
    <property type="match status" value="2"/>
</dbReference>
<keyword evidence="2" id="KW-0813">Transport</keyword>
<dbReference type="InterPro" id="IPR020846">
    <property type="entry name" value="MFS_dom"/>
</dbReference>
<evidence type="ECO:0000313" key="9">
    <source>
        <dbReference type="EMBL" id="AKB84788.1"/>
    </source>
</evidence>
<feature type="transmembrane region" description="Helical" evidence="7">
    <location>
        <begin position="279"/>
        <end position="298"/>
    </location>
</feature>
<feature type="transmembrane region" description="Helical" evidence="7">
    <location>
        <begin position="144"/>
        <end position="168"/>
    </location>
</feature>
<proteinExistence type="predicted"/>
<evidence type="ECO:0000313" key="10">
    <source>
        <dbReference type="Proteomes" id="UP000033048"/>
    </source>
</evidence>
<evidence type="ECO:0000256" key="4">
    <source>
        <dbReference type="ARBA" id="ARBA00022692"/>
    </source>
</evidence>
<feature type="transmembrane region" description="Helical" evidence="7">
    <location>
        <begin position="213"/>
        <end position="236"/>
    </location>
</feature>
<evidence type="ECO:0000256" key="2">
    <source>
        <dbReference type="ARBA" id="ARBA00022448"/>
    </source>
</evidence>
<dbReference type="PROSITE" id="PS50850">
    <property type="entry name" value="MFS"/>
    <property type="match status" value="1"/>
</dbReference>
<feature type="transmembrane region" description="Helical" evidence="7">
    <location>
        <begin position="20"/>
        <end position="38"/>
    </location>
</feature>
<organism evidence="9 10">
    <name type="scientific">Methanococcoides methylutens MM1</name>
    <dbReference type="NCBI Taxonomy" id="1434104"/>
    <lineage>
        <taxon>Archaea</taxon>
        <taxon>Methanobacteriati</taxon>
        <taxon>Methanobacteriota</taxon>
        <taxon>Stenosarchaea group</taxon>
        <taxon>Methanomicrobia</taxon>
        <taxon>Methanosarcinales</taxon>
        <taxon>Methanosarcinaceae</taxon>
        <taxon>Methanococcoides</taxon>
    </lineage>
</organism>
<feature type="transmembrane region" description="Helical" evidence="7">
    <location>
        <begin position="370"/>
        <end position="388"/>
    </location>
</feature>
<keyword evidence="4 7" id="KW-0812">Transmembrane</keyword>
<dbReference type="InterPro" id="IPR011701">
    <property type="entry name" value="MFS"/>
</dbReference>
<dbReference type="GO" id="GO:0005886">
    <property type="term" value="C:plasma membrane"/>
    <property type="evidence" value="ECO:0007669"/>
    <property type="project" value="UniProtKB-SubCell"/>
</dbReference>
<feature type="domain" description="Major facilitator superfamily (MFS) profile" evidence="8">
    <location>
        <begin position="11"/>
        <end position="392"/>
    </location>
</feature>
<evidence type="ECO:0000256" key="7">
    <source>
        <dbReference type="SAM" id="Phobius"/>
    </source>
</evidence>
<dbReference type="STRING" id="1434104.MCMEM_0735"/>
<accession>A0A0E3SR93</accession>
<dbReference type="CDD" id="cd17325">
    <property type="entry name" value="MFS_MdtG_SLC18_like"/>
    <property type="match status" value="1"/>
</dbReference>
<dbReference type="PANTHER" id="PTHR43414:SF6">
    <property type="entry name" value="MULTIDRUG RESISTANCE PROTEIN MDTG"/>
    <property type="match status" value="1"/>
</dbReference>
<evidence type="ECO:0000256" key="3">
    <source>
        <dbReference type="ARBA" id="ARBA00022475"/>
    </source>
</evidence>
<name>A0A0E3SR93_METMT</name>
<feature type="transmembrane region" description="Helical" evidence="7">
    <location>
        <begin position="339"/>
        <end position="364"/>
    </location>
</feature>
<feature type="transmembrane region" description="Helical" evidence="7">
    <location>
        <begin position="109"/>
        <end position="132"/>
    </location>
</feature>
<dbReference type="HOGENOM" id="CLU_001265_10_14_2"/>
<feature type="transmembrane region" description="Helical" evidence="7">
    <location>
        <begin position="248"/>
        <end position="272"/>
    </location>
</feature>
<reference evidence="9 10" key="1">
    <citation type="submission" date="2014-07" db="EMBL/GenBank/DDBJ databases">
        <title>Methanogenic archaea and the global carbon cycle.</title>
        <authorList>
            <person name="Henriksen J.R."/>
            <person name="Luke J."/>
            <person name="Reinhart S."/>
            <person name="Benedict M.N."/>
            <person name="Youngblut N.D."/>
            <person name="Metcalf M.E."/>
            <person name="Whitaker R.J."/>
            <person name="Metcalf W.W."/>
        </authorList>
    </citation>
    <scope>NUCLEOTIDE SEQUENCE [LARGE SCALE GENOMIC DNA]</scope>
    <source>
        <strain evidence="9 10">MM1</strain>
    </source>
</reference>
<evidence type="ECO:0000256" key="1">
    <source>
        <dbReference type="ARBA" id="ARBA00004651"/>
    </source>
</evidence>
<evidence type="ECO:0000256" key="6">
    <source>
        <dbReference type="ARBA" id="ARBA00023136"/>
    </source>
</evidence>
<dbReference type="GeneID" id="24893249"/>
<dbReference type="PROSITE" id="PS00216">
    <property type="entry name" value="SUGAR_TRANSPORT_1"/>
    <property type="match status" value="1"/>
</dbReference>
<gene>
    <name evidence="9" type="ORF">MCMEM_0735</name>
</gene>
<dbReference type="InterPro" id="IPR036259">
    <property type="entry name" value="MFS_trans_sf"/>
</dbReference>
<dbReference type="EMBL" id="CP009518">
    <property type="protein sequence ID" value="AKB84788.1"/>
    <property type="molecule type" value="Genomic_DNA"/>
</dbReference>
<keyword evidence="3" id="KW-1003">Cell membrane</keyword>
<keyword evidence="6 7" id="KW-0472">Membrane</keyword>
<evidence type="ECO:0000259" key="8">
    <source>
        <dbReference type="PROSITE" id="PS50850"/>
    </source>
</evidence>
<keyword evidence="5 7" id="KW-1133">Transmembrane helix</keyword>
<dbReference type="KEGG" id="mmet:MCMEM_0735"/>
<dbReference type="InterPro" id="IPR005829">
    <property type="entry name" value="Sugar_transporter_CS"/>
</dbReference>
<dbReference type="GO" id="GO:0022857">
    <property type="term" value="F:transmembrane transporter activity"/>
    <property type="evidence" value="ECO:0007669"/>
    <property type="project" value="InterPro"/>
</dbReference>
<feature type="transmembrane region" description="Helical" evidence="7">
    <location>
        <begin position="84"/>
        <end position="103"/>
    </location>
</feature>
<protein>
    <recommendedName>
        <fullName evidence="8">Major facilitator superfamily (MFS) profile domain-containing protein</fullName>
    </recommendedName>
</protein>
<feature type="transmembrane region" description="Helical" evidence="7">
    <location>
        <begin position="304"/>
        <end position="327"/>
    </location>
</feature>
<sequence>MASSDHPIDRQLYILSISKLFKDLATGMLVFIIPLYVANMDSLILQDMPAVLKAGLATTVFGLANSLSQPYMGRLSERLDRRKVFLTTGYITFAIICYIYAISGNFESILFFRIVQGVAIGATIPAIVTMVTHLSASTARGQAIGIYSSLRGAAFGTGSVVGGAVVTYHGFVTGFYISAGLVLLSTILITLFVKETEAPVIKTTDDTSTDGPFIIRTLSVAMFMMIVGIMLILSLLPAYQTRLEASEFLLGIAISAYVISRIVFQVPIGILSDKFGRKLPILAGIFFNAIIVYALGQVDNVNSLILLRLLQGIAMAAVETPLLALAVELSGERKVSSRVSTITSAQAAGVAVGPLIGGVFGGYVSFETPFNISSLLIILSGILVWVALRKNYGNADHYTIAS</sequence>
<feature type="transmembrane region" description="Helical" evidence="7">
    <location>
        <begin position="174"/>
        <end position="193"/>
    </location>
</feature>
<dbReference type="Gene3D" id="1.20.1250.20">
    <property type="entry name" value="MFS general substrate transporter like domains"/>
    <property type="match status" value="2"/>
</dbReference>
<keyword evidence="10" id="KW-1185">Reference proteome</keyword>
<dbReference type="PANTHER" id="PTHR43414">
    <property type="entry name" value="MULTIDRUG RESISTANCE PROTEIN MDTG"/>
    <property type="match status" value="1"/>
</dbReference>
<dbReference type="OrthoDB" id="117970at2157"/>
<dbReference type="AlphaFoldDB" id="A0A0E3SR93"/>
<dbReference type="Pfam" id="PF07690">
    <property type="entry name" value="MFS_1"/>
    <property type="match status" value="2"/>
</dbReference>
<dbReference type="Proteomes" id="UP000033048">
    <property type="component" value="Chromosome"/>
</dbReference>
<evidence type="ECO:0000256" key="5">
    <source>
        <dbReference type="ARBA" id="ARBA00022989"/>
    </source>
</evidence>
<comment type="subcellular location">
    <subcellularLocation>
        <location evidence="1">Cell membrane</location>
        <topology evidence="1">Multi-pass membrane protein</topology>
    </subcellularLocation>
</comment>